<gene>
    <name evidence="2" type="ORF">ATX59_04340</name>
    <name evidence="3" type="ORF">OENI_0881</name>
</gene>
<dbReference type="Proteomes" id="UP000294726">
    <property type="component" value="Chromosome"/>
</dbReference>
<name>A0A6N4A2L4_OENOE</name>
<organism evidence="2 4">
    <name type="scientific">Oenococcus oeni</name>
    <name type="common">Leuconostoc oenos</name>
    <dbReference type="NCBI Taxonomy" id="1247"/>
    <lineage>
        <taxon>Bacteria</taxon>
        <taxon>Bacillati</taxon>
        <taxon>Bacillota</taxon>
        <taxon>Bacilli</taxon>
        <taxon>Lactobacillales</taxon>
        <taxon>Lactobacillaceae</taxon>
        <taxon>Oenococcus</taxon>
    </lineage>
</organism>
<evidence type="ECO:0000313" key="2">
    <source>
        <dbReference type="EMBL" id="OIM21409.1"/>
    </source>
</evidence>
<dbReference type="EMBL" id="LR031358">
    <property type="protein sequence ID" value="VDB98014.1"/>
    <property type="molecule type" value="Genomic_DNA"/>
</dbReference>
<dbReference type="RefSeq" id="WP_032818796.1">
    <property type="nucleotide sequence ID" value="NZ_CP014324.1"/>
</dbReference>
<dbReference type="AlphaFoldDB" id="A0A6N4A2L4"/>
<sequence>MKYLVQQLRKYERTPLLIDETIDLSAPARENFSDRLLDLKPLHVTGEISYEKNDQISVSLKIEGVAVLPSARSFDPVQYSFEIPMDELYVQDQETLDAFAQTEQVFLIERNQLDLDAAILENIVTELPIAVYTDEELKEKPISGKGWKLIDEEDYVEPESGDHKETTQNLGDFFPDNDEDR</sequence>
<reference evidence="3 5" key="2">
    <citation type="submission" date="2018-08" db="EMBL/GenBank/DDBJ databases">
        <authorList>
            <person name="Lorentzen P. G. S. M."/>
        </authorList>
    </citation>
    <scope>NUCLEOTIDE SEQUENCE [LARGE SCALE GENOMIC DNA]</scope>
    <source>
        <strain evidence="3 5">CRBO_1381</strain>
    </source>
</reference>
<evidence type="ECO:0000313" key="4">
    <source>
        <dbReference type="Proteomes" id="UP000181728"/>
    </source>
</evidence>
<reference evidence="2 4" key="1">
    <citation type="journal article" date="2016" name="BMC Genomics">
        <title>Consensus pan-genome assembly of the specialised wine bacterium Oenococcus oeni.</title>
        <authorList>
            <person name="Sternes P.R."/>
            <person name="Borneman A.R."/>
        </authorList>
    </citation>
    <scope>NUCLEOTIDE SEQUENCE [LARGE SCALE GENOMIC DNA]</scope>
    <source>
        <strain evidence="2 4">AWRIB661</strain>
    </source>
</reference>
<evidence type="ECO:0000313" key="3">
    <source>
        <dbReference type="EMBL" id="VDB98014.1"/>
    </source>
</evidence>
<feature type="region of interest" description="Disordered" evidence="1">
    <location>
        <begin position="156"/>
        <end position="181"/>
    </location>
</feature>
<protein>
    <submittedName>
        <fullName evidence="2">Metal-binding protein</fullName>
    </submittedName>
</protein>
<dbReference type="Pfam" id="PF02620">
    <property type="entry name" value="YceD"/>
    <property type="match status" value="1"/>
</dbReference>
<dbReference type="InterPro" id="IPR003772">
    <property type="entry name" value="YceD"/>
</dbReference>
<accession>A0A6N4A2L4</accession>
<evidence type="ECO:0000256" key="1">
    <source>
        <dbReference type="SAM" id="MobiDB-lite"/>
    </source>
</evidence>
<dbReference type="Proteomes" id="UP000181728">
    <property type="component" value="Unassembled WGS sequence"/>
</dbReference>
<proteinExistence type="predicted"/>
<dbReference type="EMBL" id="MLOK01000036">
    <property type="protein sequence ID" value="OIM21409.1"/>
    <property type="molecule type" value="Genomic_DNA"/>
</dbReference>
<evidence type="ECO:0000313" key="5">
    <source>
        <dbReference type="Proteomes" id="UP000294726"/>
    </source>
</evidence>